<gene>
    <name evidence="3" type="ORF">BSR29_00180</name>
</gene>
<evidence type="ECO:0000256" key="1">
    <source>
        <dbReference type="SAM" id="Phobius"/>
    </source>
</evidence>
<dbReference type="STRING" id="1921764.BSR28_02300"/>
<protein>
    <recommendedName>
        <fullName evidence="2">DUF3566 domain-containing protein</fullName>
    </recommendedName>
</protein>
<comment type="caution">
    <text evidence="3">The sequence shown here is derived from an EMBL/GenBank/DDBJ whole genome shotgun (WGS) entry which is preliminary data.</text>
</comment>
<evidence type="ECO:0000313" key="3">
    <source>
        <dbReference type="EMBL" id="OKL49427.1"/>
    </source>
</evidence>
<name>A0A1Q5PPG6_9ACTO</name>
<evidence type="ECO:0000313" key="4">
    <source>
        <dbReference type="Proteomes" id="UP000186785"/>
    </source>
</evidence>
<keyword evidence="1" id="KW-1133">Transmembrane helix</keyword>
<dbReference type="InterPro" id="IPR021949">
    <property type="entry name" value="DUF3566_TM"/>
</dbReference>
<dbReference type="OrthoDB" id="3240216at2"/>
<dbReference type="Pfam" id="PF12089">
    <property type="entry name" value="DUF3566"/>
    <property type="match status" value="1"/>
</dbReference>
<feature type="domain" description="DUF3566" evidence="2">
    <location>
        <begin position="9"/>
        <end position="125"/>
    </location>
</feature>
<evidence type="ECO:0000259" key="2">
    <source>
        <dbReference type="Pfam" id="PF12089"/>
    </source>
</evidence>
<keyword evidence="4" id="KW-1185">Reference proteome</keyword>
<dbReference type="RefSeq" id="WP_073708318.1">
    <property type="nucleotide sequence ID" value="NZ_MQSU01000001.1"/>
</dbReference>
<dbReference type="Proteomes" id="UP000186785">
    <property type="component" value="Unassembled WGS sequence"/>
</dbReference>
<keyword evidence="1" id="KW-0812">Transmembrane</keyword>
<dbReference type="AlphaFoldDB" id="A0A1Q5PPG6"/>
<feature type="transmembrane region" description="Helical" evidence="1">
    <location>
        <begin position="27"/>
        <end position="50"/>
    </location>
</feature>
<feature type="transmembrane region" description="Helical" evidence="1">
    <location>
        <begin position="85"/>
        <end position="109"/>
    </location>
</feature>
<keyword evidence="1" id="KW-0472">Membrane</keyword>
<proteinExistence type="predicted"/>
<reference evidence="3 4" key="1">
    <citation type="submission" date="2016-11" db="EMBL/GenBank/DDBJ databases">
        <title>Actinomyces gypaetusis sp. nov. isolated from the vulture Gypaetus barbatus in Qinghai Tibet Plateau China.</title>
        <authorList>
            <person name="Meng X."/>
        </authorList>
    </citation>
    <scope>NUCLEOTIDE SEQUENCE [LARGE SCALE GENOMIC DNA]</scope>
    <source>
        <strain evidence="3 4">VUL4_2</strain>
    </source>
</reference>
<accession>A0A1Q5PPG6</accession>
<organism evidence="3 4">
    <name type="scientific">Boudabousia liubingyangii</name>
    <dbReference type="NCBI Taxonomy" id="1921764"/>
    <lineage>
        <taxon>Bacteria</taxon>
        <taxon>Bacillati</taxon>
        <taxon>Actinomycetota</taxon>
        <taxon>Actinomycetes</taxon>
        <taxon>Actinomycetales</taxon>
        <taxon>Actinomycetaceae</taxon>
        <taxon>Boudabousia</taxon>
    </lineage>
</organism>
<dbReference type="EMBL" id="MQSV01000001">
    <property type="protein sequence ID" value="OKL49427.1"/>
    <property type="molecule type" value="Genomic_DNA"/>
</dbReference>
<sequence length="126" mass="13645">MSTNQSPAPRRYRMTVESVDPMSVLRLSFLLSVALGIAFIVATAILWTVLNSMHVWAGIENVAKEFGSPRIDVLLEYLHFGKAMALSSVIAVINVLLMTVASTIGALIYNVVVKLVGGVTVQLIDE</sequence>